<organism evidence="12 13">
    <name type="scientific">Oryza sativa subsp. japonica</name>
    <name type="common">Rice</name>
    <dbReference type="NCBI Taxonomy" id="39947"/>
    <lineage>
        <taxon>Eukaryota</taxon>
        <taxon>Viridiplantae</taxon>
        <taxon>Streptophyta</taxon>
        <taxon>Embryophyta</taxon>
        <taxon>Tracheophyta</taxon>
        <taxon>Spermatophyta</taxon>
        <taxon>Magnoliopsida</taxon>
        <taxon>Liliopsida</taxon>
        <taxon>Poales</taxon>
        <taxon>Poaceae</taxon>
        <taxon>BOP clade</taxon>
        <taxon>Oryzoideae</taxon>
        <taxon>Oryzeae</taxon>
        <taxon>Oryzinae</taxon>
        <taxon>Oryza</taxon>
        <taxon>Oryza sativa</taxon>
    </lineage>
</organism>
<feature type="region of interest" description="Disordered" evidence="10">
    <location>
        <begin position="1331"/>
        <end position="1359"/>
    </location>
</feature>
<dbReference type="InterPro" id="IPR016024">
    <property type="entry name" value="ARM-type_fold"/>
</dbReference>
<dbReference type="Pfam" id="PF13855">
    <property type="entry name" value="LRR_8"/>
    <property type="match status" value="1"/>
</dbReference>
<dbReference type="Gene3D" id="3.40.1090.10">
    <property type="entry name" value="Cytosolic phospholipase A2 catalytic domain"/>
    <property type="match status" value="1"/>
</dbReference>
<protein>
    <recommendedName>
        <fullName evidence="9">Patatin</fullName>
        <ecNumber evidence="9">3.1.1.-</ecNumber>
    </recommendedName>
</protein>
<feature type="short sequence motif" description="GXSXG" evidence="8">
    <location>
        <begin position="639"/>
        <end position="643"/>
    </location>
</feature>
<dbReference type="GO" id="GO:0004620">
    <property type="term" value="F:phospholipase activity"/>
    <property type="evidence" value="ECO:0007669"/>
    <property type="project" value="InterPro"/>
</dbReference>
<dbReference type="Gene3D" id="1.25.10.10">
    <property type="entry name" value="Leucine-rich Repeat Variant"/>
    <property type="match status" value="1"/>
</dbReference>
<dbReference type="Pfam" id="PF01734">
    <property type="entry name" value="Patatin"/>
    <property type="match status" value="1"/>
</dbReference>
<dbReference type="SMART" id="SM00369">
    <property type="entry name" value="LRR_TYP"/>
    <property type="match status" value="3"/>
</dbReference>
<comment type="similarity">
    <text evidence="9">Belongs to the patatin family.</text>
</comment>
<feature type="region of interest" description="Disordered" evidence="10">
    <location>
        <begin position="20"/>
        <end position="72"/>
    </location>
</feature>
<keyword evidence="4" id="KW-0611">Plant defense</keyword>
<feature type="active site" description="Proton acceptor" evidence="8">
    <location>
        <position position="851"/>
    </location>
</feature>
<keyword evidence="1" id="KW-0433">Leucine-rich repeat</keyword>
<dbReference type="InterPro" id="IPR002641">
    <property type="entry name" value="PNPLA_dom"/>
</dbReference>
<keyword evidence="2" id="KW-0677">Repeat</keyword>
<feature type="compositionally biased region" description="Low complexity" evidence="10">
    <location>
        <begin position="49"/>
        <end position="67"/>
    </location>
</feature>
<evidence type="ECO:0000259" key="11">
    <source>
        <dbReference type="PROSITE" id="PS51635"/>
    </source>
</evidence>
<accession>Q69VY8</accession>
<feature type="compositionally biased region" description="Pro residues" evidence="10">
    <location>
        <begin position="35"/>
        <end position="48"/>
    </location>
</feature>
<gene>
    <name evidence="12" type="primary">OJ1657_A07.105</name>
</gene>
<feature type="short sequence motif" description="GXGXXG" evidence="8">
    <location>
        <begin position="607"/>
        <end position="612"/>
    </location>
</feature>
<evidence type="ECO:0000256" key="9">
    <source>
        <dbReference type="RuleBase" id="RU361262"/>
    </source>
</evidence>
<dbReference type="PANTHER" id="PTHR24185">
    <property type="entry name" value="CALCIUM-INDEPENDENT PHOSPHOLIPASE A2-GAMMA"/>
    <property type="match status" value="1"/>
</dbReference>
<evidence type="ECO:0000256" key="10">
    <source>
        <dbReference type="SAM" id="MobiDB-lite"/>
    </source>
</evidence>
<keyword evidence="6 8" id="KW-0443">Lipid metabolism</keyword>
<dbReference type="InterPro" id="IPR011989">
    <property type="entry name" value="ARM-like"/>
</dbReference>
<dbReference type="InterPro" id="IPR003591">
    <property type="entry name" value="Leu-rich_rpt_typical-subtyp"/>
</dbReference>
<comment type="function">
    <text evidence="9">Lipolytic acyl hydrolase (LAH).</text>
</comment>
<dbReference type="SUPFAM" id="SSF52058">
    <property type="entry name" value="L domain-like"/>
    <property type="match status" value="1"/>
</dbReference>
<keyword evidence="5 8" id="KW-0442">Lipid degradation</keyword>
<dbReference type="PANTHER" id="PTHR24185:SF1">
    <property type="entry name" value="CALCIUM-INDEPENDENT PHOSPHOLIPASE A2-GAMMA"/>
    <property type="match status" value="1"/>
</dbReference>
<dbReference type="SUPFAM" id="SSF52151">
    <property type="entry name" value="FabD/lysophospholipase-like"/>
    <property type="match status" value="1"/>
</dbReference>
<evidence type="ECO:0000256" key="2">
    <source>
        <dbReference type="ARBA" id="ARBA00022737"/>
    </source>
</evidence>
<reference evidence="13" key="2">
    <citation type="journal article" date="2008" name="Nucleic Acids Res.">
        <title>The rice annotation project database (RAP-DB): 2008 update.</title>
        <authorList>
            <consortium name="The rice annotation project (RAP)"/>
        </authorList>
    </citation>
    <scope>GENOME REANNOTATION</scope>
    <source>
        <strain evidence="13">cv. Nipponbare</strain>
    </source>
</reference>
<proteinExistence type="inferred from homology"/>
<name>Q69VY8_ORYSJ</name>
<dbReference type="SUPFAM" id="SSF48371">
    <property type="entry name" value="ARM repeat"/>
    <property type="match status" value="1"/>
</dbReference>
<dbReference type="GO" id="GO:0006952">
    <property type="term" value="P:defense response"/>
    <property type="evidence" value="ECO:0007669"/>
    <property type="project" value="UniProtKB-KW"/>
</dbReference>
<comment type="domain">
    <text evidence="9">The nitrogen atoms of the two glycine residues in the GGXR motif define the oxyanion hole, and stabilize the oxyanion that forms during the nucleophilic attack by the catalytic serine during substrate cleavage.</text>
</comment>
<dbReference type="InterPro" id="IPR032675">
    <property type="entry name" value="LRR_dom_sf"/>
</dbReference>
<dbReference type="CDD" id="cd07211">
    <property type="entry name" value="Pat_PNPLA8"/>
    <property type="match status" value="1"/>
</dbReference>
<dbReference type="InterPro" id="IPR016035">
    <property type="entry name" value="Acyl_Trfase/lysoPLipase"/>
</dbReference>
<dbReference type="GO" id="GO:0016042">
    <property type="term" value="P:lipid catabolic process"/>
    <property type="evidence" value="ECO:0007669"/>
    <property type="project" value="UniProtKB-UniRule"/>
</dbReference>
<evidence type="ECO:0000313" key="12">
    <source>
        <dbReference type="EMBL" id="BAD30421.1"/>
    </source>
</evidence>
<sequence>MASWGLGWKRSSEIFHLTLDYGDLADGPPHHHQQQPPPPQQPGSPPTPSSAGSTPTSSSSSPTARRSGGSGEFGFRIELDWSAGDDEDQVALRLQSQLMVALPPPHDAVCVDLSPRGEGDGGEEGAVAVEMRVVRRREALRSVRVARAAGSAAGSGDGAGVLSRLIRSNLAPAPAVDGAAATGVPVLADHWRSVAVLSLCNCGLLNYVTAVIARCCSDLGGGIVVLSSFVGEFDWMCIKEAWAYVLVASHTFTFSYRDSDYQMLPVELTRLALLEKLHLDNNKLSVLPPEVGDLKKLIVLTVDNNMLVSVPAELRQCVLLEELSLENNKLVRPLLDFRSMPKLRVLRLFGNPLEFLPEILPLHNLRHLTLANIRIEALESLRSVTVQIETENNSYFVAARHKLSAFFSLVFRFSSCHHPLLASALAKIMEDRSNQVAISKEENAVRQLISMISSDNRHVVEQACLALSSLGSDISSAMLLIKCDIMKPIEAVLKSFNEEELESVLQVVVTLTFVSDHVAQKMLTKDVQRLSLFAVGNLAFCLETRRTLMHSESLRDLLIRLTLSQEKRVSKAAARALAILGENENLRRAIRGRPVAKKGLRILSMDGGGMKGLATVQILKQIEQGTGKRIHEMFDLICGTSTGGMLAMALGVKQMTLDQCEEIYTKLGECLLALTFHIFLIVLPSELLVSPGKLVFAEPAPKDEAATWKEKIDQLFKSSSQSFRVVVHGSKHSADQFERLLKEMCADEDGDLLIESAVKGIPKYPPGTVEVSSVMTESPSIGSAGTPVSGAPVGIKPINTVGTAVSGAPVGIKRGAFMGSCKHRIWEAIRASSAAPYYLDDFSDDVNRWQDGAIVANNPTIFAIREAQLLWPDTRIDCLVSIGCGSVPTKSRRGGWRYLDTGQVLIESSCSVERVEETLDTLIPMLPEMQYFRFNPVDERCGMELDETDPAVWLKLEAATDEYIQKNFQDFKNVCELLVPRYQEEEKSSETTKSMLFSRFKPSNSGFSESNPTLGWRRVVLLVEASYSPDFGKKVNHARSLETFCSQNGIRLTLMNSASGFGKAATTLPTPITSPLFTGSFPSSPLLYSPEGTQRIGRIDLVPPLSLDGNPTAKSSPPTSPLKSWQPSVHVQSLYDKLQNMPQVGVIHMALQNDSTGSILSWQNDVFVVAEPGELADRFLQCVKTSLSAMLHGCKRKGAYSLSKISCLSELVAEWPSFEIGGIHHRYIGRQTQVMEDNQEIGAYMFRRTVPAAHMTPEDVRWMVGAWRERIIVCSGKYGLAHGLVKAFMDSGAKAVISSAMEPPDSQSIVYHGMEVNGSLENGKFVIADDEASESEAEPVSPTSDWEDSDMEKNGDRSKDFDDEEYMAQFICLLYDKLFREGVTVDTALQQALRSHPKLKYNCHLPNVL</sequence>
<evidence type="ECO:0000256" key="1">
    <source>
        <dbReference type="ARBA" id="ARBA00022614"/>
    </source>
</evidence>
<evidence type="ECO:0000256" key="6">
    <source>
        <dbReference type="ARBA" id="ARBA00023098"/>
    </source>
</evidence>
<dbReference type="Proteomes" id="UP000000763">
    <property type="component" value="Chromosome 7"/>
</dbReference>
<evidence type="ECO:0000313" key="13">
    <source>
        <dbReference type="Proteomes" id="UP000000763"/>
    </source>
</evidence>
<feature type="short sequence motif" description="DGA/G" evidence="8">
    <location>
        <begin position="851"/>
        <end position="853"/>
    </location>
</feature>
<dbReference type="InterPro" id="IPR045217">
    <property type="entry name" value="PNPLA8-like"/>
</dbReference>
<dbReference type="EC" id="3.1.1.-" evidence="9"/>
<keyword evidence="3 8" id="KW-0378">Hydrolase</keyword>
<feature type="domain" description="PNPLA" evidence="11">
    <location>
        <begin position="603"/>
        <end position="864"/>
    </location>
</feature>
<reference evidence="13" key="1">
    <citation type="journal article" date="2005" name="Nature">
        <title>The map-based sequence of the rice genome.</title>
        <authorList>
            <consortium name="International rice genome sequencing project (IRGSP)"/>
            <person name="Matsumoto T."/>
            <person name="Wu J."/>
            <person name="Kanamori H."/>
            <person name="Katayose Y."/>
            <person name="Fujisawa M."/>
            <person name="Namiki N."/>
            <person name="Mizuno H."/>
            <person name="Yamamoto K."/>
            <person name="Antonio B.A."/>
            <person name="Baba T."/>
            <person name="Sakata K."/>
            <person name="Nagamura Y."/>
            <person name="Aoki H."/>
            <person name="Arikawa K."/>
            <person name="Arita K."/>
            <person name="Bito T."/>
            <person name="Chiden Y."/>
            <person name="Fujitsuka N."/>
            <person name="Fukunaka R."/>
            <person name="Hamada M."/>
            <person name="Harada C."/>
            <person name="Hayashi A."/>
            <person name="Hijishita S."/>
            <person name="Honda M."/>
            <person name="Hosokawa S."/>
            <person name="Ichikawa Y."/>
            <person name="Idonuma A."/>
            <person name="Iijima M."/>
            <person name="Ikeda M."/>
            <person name="Ikeno M."/>
            <person name="Ito K."/>
            <person name="Ito S."/>
            <person name="Ito T."/>
            <person name="Ito Y."/>
            <person name="Ito Y."/>
            <person name="Iwabuchi A."/>
            <person name="Kamiya K."/>
            <person name="Karasawa W."/>
            <person name="Kurita K."/>
            <person name="Katagiri S."/>
            <person name="Kikuta A."/>
            <person name="Kobayashi H."/>
            <person name="Kobayashi N."/>
            <person name="Machita K."/>
            <person name="Maehara T."/>
            <person name="Masukawa M."/>
            <person name="Mizubayashi T."/>
            <person name="Mukai Y."/>
            <person name="Nagasaki H."/>
            <person name="Nagata Y."/>
            <person name="Naito S."/>
            <person name="Nakashima M."/>
            <person name="Nakama Y."/>
            <person name="Nakamichi Y."/>
            <person name="Nakamura M."/>
            <person name="Meguro A."/>
            <person name="Negishi M."/>
            <person name="Ohta I."/>
            <person name="Ohta T."/>
            <person name="Okamoto M."/>
            <person name="Ono N."/>
            <person name="Saji S."/>
            <person name="Sakaguchi M."/>
            <person name="Sakai K."/>
            <person name="Shibata M."/>
            <person name="Shimokawa T."/>
            <person name="Song J."/>
            <person name="Takazaki Y."/>
            <person name="Terasawa K."/>
            <person name="Tsugane M."/>
            <person name="Tsuji K."/>
            <person name="Ueda S."/>
            <person name="Waki K."/>
            <person name="Yamagata H."/>
            <person name="Yamamoto M."/>
            <person name="Yamamoto S."/>
            <person name="Yamane H."/>
            <person name="Yoshiki S."/>
            <person name="Yoshihara R."/>
            <person name="Yukawa K."/>
            <person name="Zhong H."/>
            <person name="Yano M."/>
            <person name="Yuan Q."/>
            <person name="Ouyang S."/>
            <person name="Liu J."/>
            <person name="Jones K.M."/>
            <person name="Gansberger K."/>
            <person name="Moffat K."/>
            <person name="Hill J."/>
            <person name="Bera J."/>
            <person name="Fadrosh D."/>
            <person name="Jin S."/>
            <person name="Johri S."/>
            <person name="Kim M."/>
            <person name="Overton L."/>
            <person name="Reardon M."/>
            <person name="Tsitrin T."/>
            <person name="Vuong H."/>
            <person name="Weaver B."/>
            <person name="Ciecko A."/>
            <person name="Tallon L."/>
            <person name="Jackson J."/>
            <person name="Pai G."/>
            <person name="Aken S.V."/>
            <person name="Utterback T."/>
            <person name="Reidmuller S."/>
            <person name="Feldblyum T."/>
            <person name="Hsiao J."/>
            <person name="Zismann V."/>
            <person name="Iobst S."/>
            <person name="de Vazeille A.R."/>
            <person name="Buell C.R."/>
            <person name="Ying K."/>
            <person name="Li Y."/>
            <person name="Lu T."/>
            <person name="Huang Y."/>
            <person name="Zhao Q."/>
            <person name="Feng Q."/>
            <person name="Zhang L."/>
            <person name="Zhu J."/>
            <person name="Weng Q."/>
            <person name="Mu J."/>
            <person name="Lu Y."/>
            <person name="Fan D."/>
            <person name="Liu Y."/>
            <person name="Guan J."/>
            <person name="Zhang Y."/>
            <person name="Yu S."/>
            <person name="Liu X."/>
            <person name="Zhang Y."/>
            <person name="Hong G."/>
            <person name="Han B."/>
            <person name="Choisne N."/>
            <person name="Demange N."/>
            <person name="Orjeda G."/>
            <person name="Samain S."/>
            <person name="Cattolico L."/>
            <person name="Pelletier E."/>
            <person name="Couloux A."/>
            <person name="Segurens B."/>
            <person name="Wincker P."/>
            <person name="D'Hont A."/>
            <person name="Scarpelli C."/>
            <person name="Weissenbach J."/>
            <person name="Salanoubat M."/>
            <person name="Quetier F."/>
            <person name="Yu Y."/>
            <person name="Kim H.R."/>
            <person name="Rambo T."/>
            <person name="Currie J."/>
            <person name="Collura K."/>
            <person name="Luo M."/>
            <person name="Yang T."/>
            <person name="Ammiraju J.S.S."/>
            <person name="Engler F."/>
            <person name="Soderlund C."/>
            <person name="Wing R.A."/>
            <person name="Palmer L.E."/>
            <person name="de la Bastide M."/>
            <person name="Spiegel L."/>
            <person name="Nascimento L."/>
            <person name="Zutavern T."/>
            <person name="O'Shaughnessy A."/>
            <person name="Dike S."/>
            <person name="Dedhia N."/>
            <person name="Preston R."/>
            <person name="Balija V."/>
            <person name="McCombie W.R."/>
            <person name="Chow T."/>
            <person name="Chen H."/>
            <person name="Chung M."/>
            <person name="Chen C."/>
            <person name="Shaw J."/>
            <person name="Wu H."/>
            <person name="Hsiao K."/>
            <person name="Chao Y."/>
            <person name="Chu M."/>
            <person name="Cheng C."/>
            <person name="Hour A."/>
            <person name="Lee P."/>
            <person name="Lin S."/>
            <person name="Lin Y."/>
            <person name="Liou J."/>
            <person name="Liu S."/>
            <person name="Hsing Y."/>
            <person name="Raghuvanshi S."/>
            <person name="Mohanty A."/>
            <person name="Bharti A.K."/>
            <person name="Gaur A."/>
            <person name="Gupta V."/>
            <person name="Kumar D."/>
            <person name="Ravi V."/>
            <person name="Vij S."/>
            <person name="Kapur A."/>
            <person name="Khurana P."/>
            <person name="Khurana P."/>
            <person name="Khurana J.P."/>
            <person name="Tyagi A.K."/>
            <person name="Gaikwad K."/>
            <person name="Singh A."/>
            <person name="Dalal V."/>
            <person name="Srivastava S."/>
            <person name="Dixit A."/>
            <person name="Pal A.K."/>
            <person name="Ghazi I.A."/>
            <person name="Yadav M."/>
            <person name="Pandit A."/>
            <person name="Bhargava A."/>
            <person name="Sureshbabu K."/>
            <person name="Batra K."/>
            <person name="Sharma T.R."/>
            <person name="Mohapatra T."/>
            <person name="Singh N.K."/>
            <person name="Messing J."/>
            <person name="Nelson A.B."/>
            <person name="Fuks G."/>
            <person name="Kavchok S."/>
            <person name="Keizer G."/>
            <person name="Linton E."/>
            <person name="Llaca V."/>
            <person name="Song R."/>
            <person name="Tanyolac B."/>
            <person name="Young S."/>
            <person name="Ho-Il K."/>
            <person name="Hahn J.H."/>
            <person name="Sangsakoo G."/>
            <person name="Vanavichit A."/>
            <person name="de Mattos Luiz.A.T."/>
            <person name="Zimmer P.D."/>
            <person name="Malone G."/>
            <person name="Dellagostin O."/>
            <person name="de Oliveira A.C."/>
            <person name="Bevan M."/>
            <person name="Bancroft I."/>
            <person name="Minx P."/>
            <person name="Cordum H."/>
            <person name="Wilson R."/>
            <person name="Cheng Z."/>
            <person name="Jin W."/>
            <person name="Jiang J."/>
            <person name="Leong S.A."/>
            <person name="Iwama H."/>
            <person name="Gojobori T."/>
            <person name="Itoh T."/>
            <person name="Niimura Y."/>
            <person name="Fujii Y."/>
            <person name="Habara T."/>
            <person name="Sakai H."/>
            <person name="Sato Y."/>
            <person name="Wilson G."/>
            <person name="Kumar K."/>
            <person name="McCouch S."/>
            <person name="Juretic N."/>
            <person name="Hoen D."/>
            <person name="Wright S."/>
            <person name="Bruskiewich R."/>
            <person name="Bureau T."/>
            <person name="Miyao A."/>
            <person name="Hirochika H."/>
            <person name="Nishikawa T."/>
            <person name="Kadowaki K."/>
            <person name="Sugiura M."/>
            <person name="Burr B."/>
            <person name="Sasaki T."/>
        </authorList>
    </citation>
    <scope>NUCLEOTIDE SEQUENCE [LARGE SCALE GENOMIC DNA]</scope>
    <source>
        <strain evidence="13">cv. Nipponbare</strain>
    </source>
</reference>
<dbReference type="EMBL" id="AP003930">
    <property type="protein sequence ID" value="BAD30421.1"/>
    <property type="molecule type" value="Genomic_DNA"/>
</dbReference>
<feature type="active site" description="Nucleophile" evidence="8">
    <location>
        <position position="641"/>
    </location>
</feature>
<evidence type="ECO:0000256" key="4">
    <source>
        <dbReference type="ARBA" id="ARBA00022821"/>
    </source>
</evidence>
<dbReference type="Gene3D" id="3.80.10.10">
    <property type="entry name" value="Ribonuclease Inhibitor"/>
    <property type="match status" value="1"/>
</dbReference>
<evidence type="ECO:0000256" key="3">
    <source>
        <dbReference type="ARBA" id="ARBA00022801"/>
    </source>
</evidence>
<dbReference type="InterPro" id="IPR001611">
    <property type="entry name" value="Leu-rich_rpt"/>
</dbReference>
<comment type="function">
    <text evidence="7">Possesses non-specific lipolytic acyl hydrolase (LAH) activity. Hydrolyzes phospholipids as well as galactolipids. May play a role in disease resistance.</text>
</comment>
<evidence type="ECO:0000256" key="8">
    <source>
        <dbReference type="PROSITE-ProRule" id="PRU01161"/>
    </source>
</evidence>
<evidence type="ECO:0000256" key="7">
    <source>
        <dbReference type="ARBA" id="ARBA00025642"/>
    </source>
</evidence>
<dbReference type="PROSITE" id="PS51635">
    <property type="entry name" value="PNPLA"/>
    <property type="match status" value="1"/>
</dbReference>
<evidence type="ECO:0000256" key="5">
    <source>
        <dbReference type="ARBA" id="ARBA00022963"/>
    </source>
</evidence>